<evidence type="ECO:0000256" key="4">
    <source>
        <dbReference type="ARBA" id="ARBA00022538"/>
    </source>
</evidence>
<feature type="transmembrane region" description="Helical" evidence="15">
    <location>
        <begin position="29"/>
        <end position="47"/>
    </location>
</feature>
<dbReference type="GO" id="GO:0005890">
    <property type="term" value="C:sodium:potassium-exchanging ATPase complex"/>
    <property type="evidence" value="ECO:0007669"/>
    <property type="project" value="Ensembl"/>
</dbReference>
<sequence>MAGPATGNGGSPKGEVDPFYYDYETVRKGGLIFAALAFVVGLIIILSKRLRCGGKKKHRQVNGDDL</sequence>
<dbReference type="GO" id="GO:0043269">
    <property type="term" value="P:regulation of monoatomic ion transport"/>
    <property type="evidence" value="ECO:0007669"/>
    <property type="project" value="InterPro"/>
</dbReference>
<dbReference type="GO" id="GO:0006814">
    <property type="term" value="P:sodium ion transport"/>
    <property type="evidence" value="ECO:0007669"/>
    <property type="project" value="UniProtKB-KW"/>
</dbReference>
<dbReference type="PANTHER" id="PTHR14132:SF3">
    <property type="entry name" value="SODIUM_POTASSIUM-TRANSPORTING ATPASE SUBUNIT GAMMA"/>
    <property type="match status" value="1"/>
</dbReference>
<protein>
    <recommendedName>
        <fullName evidence="15">FXYD domain-containing ion transport regulator</fullName>
    </recommendedName>
</protein>
<reference evidence="16" key="2">
    <citation type="submission" date="2025-09" db="UniProtKB">
        <authorList>
            <consortium name="Ensembl"/>
        </authorList>
    </citation>
    <scope>IDENTIFICATION</scope>
</reference>
<dbReference type="InterPro" id="IPR000272">
    <property type="entry name" value="Ion-transport_regulator_FXYD"/>
</dbReference>
<dbReference type="InterPro" id="IPR047297">
    <property type="entry name" value="FXYD_motif"/>
</dbReference>
<comment type="subunit">
    <text evidence="14">Regulatory subunit of the sodium/potassium-transporting ATPase which is composed of a catalytic alpha subunit, an auxiliary non-catalytic beta subunit and an additional regulatory subunit.</text>
</comment>
<dbReference type="RefSeq" id="XP_044113857.1">
    <property type="nucleotide sequence ID" value="XM_044257922.1"/>
</dbReference>
<dbReference type="Gene3D" id="1.20.5.780">
    <property type="entry name" value="Single helix bin"/>
    <property type="match status" value="1"/>
</dbReference>
<dbReference type="Proteomes" id="UP000694425">
    <property type="component" value="Unplaced"/>
</dbReference>
<dbReference type="Ensembl" id="ENSNVIT00000007896.1">
    <property type="protein sequence ID" value="ENSNVIP00000006741.1"/>
    <property type="gene ID" value="ENSNVIG00000005316.1"/>
</dbReference>
<evidence type="ECO:0000256" key="10">
    <source>
        <dbReference type="ARBA" id="ARBA00023065"/>
    </source>
</evidence>
<keyword evidence="5" id="KW-0740">Sodium/potassium transport</keyword>
<dbReference type="PANTHER" id="PTHR14132">
    <property type="entry name" value="SODIUM/POTASSIUM-TRANSPORTING ATPASE SUBUNIT GAMMA"/>
    <property type="match status" value="1"/>
</dbReference>
<evidence type="ECO:0000256" key="5">
    <source>
        <dbReference type="ARBA" id="ARBA00022607"/>
    </source>
</evidence>
<dbReference type="AlphaFoldDB" id="A0A8C7AIC8"/>
<comment type="similarity">
    <text evidence="2 15">Belongs to the FXYD family.</text>
</comment>
<dbReference type="GO" id="GO:0006813">
    <property type="term" value="P:potassium ion transport"/>
    <property type="evidence" value="ECO:0007669"/>
    <property type="project" value="UniProtKB-KW"/>
</dbReference>
<evidence type="ECO:0000256" key="3">
    <source>
        <dbReference type="ARBA" id="ARBA00022448"/>
    </source>
</evidence>
<evidence type="ECO:0000256" key="11">
    <source>
        <dbReference type="ARBA" id="ARBA00023136"/>
    </source>
</evidence>
<dbReference type="GeneTree" id="ENSGT00940000153062"/>
<keyword evidence="9" id="KW-0915">Sodium</keyword>
<keyword evidence="17" id="KW-1185">Reference proteome</keyword>
<dbReference type="PROSITE" id="PS01310">
    <property type="entry name" value="FXYD"/>
    <property type="match status" value="1"/>
</dbReference>
<organism evidence="16 17">
    <name type="scientific">Neovison vison</name>
    <name type="common">American mink</name>
    <name type="synonym">Mustela vison</name>
    <dbReference type="NCBI Taxonomy" id="452646"/>
    <lineage>
        <taxon>Eukaryota</taxon>
        <taxon>Metazoa</taxon>
        <taxon>Chordata</taxon>
        <taxon>Craniata</taxon>
        <taxon>Vertebrata</taxon>
        <taxon>Euteleostomi</taxon>
        <taxon>Mammalia</taxon>
        <taxon>Eutheria</taxon>
        <taxon>Laurasiatheria</taxon>
        <taxon>Carnivora</taxon>
        <taxon>Caniformia</taxon>
        <taxon>Musteloidea</taxon>
        <taxon>Mustelidae</taxon>
        <taxon>Mustelinae</taxon>
        <taxon>Neogale</taxon>
    </lineage>
</organism>
<dbReference type="FunFam" id="1.20.5.780:FF:000004">
    <property type="entry name" value="FXYD domain-containing ion transport regulator"/>
    <property type="match status" value="1"/>
</dbReference>
<evidence type="ECO:0000256" key="12">
    <source>
        <dbReference type="ARBA" id="ARBA00023201"/>
    </source>
</evidence>
<keyword evidence="6 15" id="KW-0812">Transmembrane</keyword>
<dbReference type="GO" id="GO:0017080">
    <property type="term" value="F:sodium channel regulator activity"/>
    <property type="evidence" value="ECO:0007669"/>
    <property type="project" value="Ensembl"/>
</dbReference>
<name>A0A8C7AIC8_NEOVI</name>
<evidence type="ECO:0000256" key="6">
    <source>
        <dbReference type="ARBA" id="ARBA00022692"/>
    </source>
</evidence>
<evidence type="ECO:0000256" key="14">
    <source>
        <dbReference type="ARBA" id="ARBA00034793"/>
    </source>
</evidence>
<dbReference type="InterPro" id="IPR047282">
    <property type="entry name" value="ATNG"/>
</dbReference>
<reference evidence="16" key="1">
    <citation type="submission" date="2025-08" db="UniProtKB">
        <authorList>
            <consortium name="Ensembl"/>
        </authorList>
    </citation>
    <scope>IDENTIFICATION</scope>
</reference>
<evidence type="ECO:0000256" key="7">
    <source>
        <dbReference type="ARBA" id="ARBA00022958"/>
    </source>
</evidence>
<evidence type="ECO:0000313" key="16">
    <source>
        <dbReference type="Ensembl" id="ENSNVIP00000006741.1"/>
    </source>
</evidence>
<proteinExistence type="inferred from homology"/>
<evidence type="ECO:0000256" key="8">
    <source>
        <dbReference type="ARBA" id="ARBA00022989"/>
    </source>
</evidence>
<evidence type="ECO:0000256" key="2">
    <source>
        <dbReference type="ARBA" id="ARBA00005948"/>
    </source>
</evidence>
<keyword evidence="10 15" id="KW-0406">Ion transport</keyword>
<dbReference type="GeneID" id="122912320"/>
<evidence type="ECO:0000256" key="9">
    <source>
        <dbReference type="ARBA" id="ARBA00023053"/>
    </source>
</evidence>
<gene>
    <name evidence="16" type="primary">LOC122912320</name>
</gene>
<keyword evidence="3 15" id="KW-0813">Transport</keyword>
<evidence type="ECO:0000313" key="17">
    <source>
        <dbReference type="Proteomes" id="UP000694425"/>
    </source>
</evidence>
<comment type="subcellular location">
    <subcellularLocation>
        <location evidence="1">Membrane</location>
        <topology evidence="1">Single-pass type III membrane protein</topology>
    </subcellularLocation>
</comment>
<keyword evidence="7" id="KW-0630">Potassium</keyword>
<evidence type="ECO:0000256" key="15">
    <source>
        <dbReference type="RuleBase" id="RU364131"/>
    </source>
</evidence>
<dbReference type="Pfam" id="PF02038">
    <property type="entry name" value="ATP1G1_PLM_MAT8"/>
    <property type="match status" value="1"/>
</dbReference>
<accession>A0A8C7AIC8</accession>
<evidence type="ECO:0000256" key="13">
    <source>
        <dbReference type="ARBA" id="ARBA00034654"/>
    </source>
</evidence>
<keyword evidence="8 15" id="KW-1133">Transmembrane helix</keyword>
<keyword evidence="4" id="KW-0633">Potassium transport</keyword>
<dbReference type="CDD" id="cd20318">
    <property type="entry name" value="FXYD2"/>
    <property type="match status" value="1"/>
</dbReference>
<comment type="function">
    <text evidence="13">May be involved in forming the receptor site for cardiac glycoside binding or may modulate the transport function of the sodium ATPase.</text>
</comment>
<evidence type="ECO:0000256" key="1">
    <source>
        <dbReference type="ARBA" id="ARBA00004183"/>
    </source>
</evidence>
<keyword evidence="12" id="KW-0739">Sodium transport</keyword>
<keyword evidence="11 15" id="KW-0472">Membrane</keyword>